<keyword evidence="1" id="KW-0812">Transmembrane</keyword>
<sequence length="289" mass="32171">MNRKKGKYGYIVMVKKGDEDRMKRLCFSMCICMFMAIFTGCTTTSDANREKVDQKEFVAEEVKEMVIQTKTTQIQIRKAQGNKVQAELLDDQEKSLQLRTHLQQGKLQLQIDGESNRILGAVKENGGPILRVYIPDETLEHVRADTDAGLIQIEKVQVNQMELESKTGAIEVEHWKGNKIQCRTETGKVELEQIDGTFDVKARTGMVDVDVLDGLKQENRIQVETGKVEVGLPANTEARVELSTDLGKIDTDFDIHANAGAKGWIGKNPNASASLSVQTSTGMISLVKK</sequence>
<dbReference type="Pfam" id="PF13349">
    <property type="entry name" value="DUF4097"/>
    <property type="match status" value="1"/>
</dbReference>
<accession>A0A1I3LKB3</accession>
<dbReference type="STRING" id="46223.SAMN05421852_102228"/>
<proteinExistence type="predicted"/>
<dbReference type="EMBL" id="FORR01000002">
    <property type="protein sequence ID" value="SFI85127.1"/>
    <property type="molecule type" value="Genomic_DNA"/>
</dbReference>
<feature type="domain" description="DUF4097" evidence="2">
    <location>
        <begin position="62"/>
        <end position="195"/>
    </location>
</feature>
<dbReference type="AlphaFoldDB" id="A0A1I3LKB3"/>
<keyword evidence="1" id="KW-1133">Transmembrane helix</keyword>
<protein>
    <submittedName>
        <fullName evidence="3">Putative adhesin</fullName>
    </submittedName>
</protein>
<evidence type="ECO:0000256" key="1">
    <source>
        <dbReference type="SAM" id="Phobius"/>
    </source>
</evidence>
<dbReference type="Gene3D" id="2.160.20.120">
    <property type="match status" value="1"/>
</dbReference>
<evidence type="ECO:0000259" key="2">
    <source>
        <dbReference type="Pfam" id="PF13349"/>
    </source>
</evidence>
<dbReference type="InterPro" id="IPR025164">
    <property type="entry name" value="Toastrack_DUF4097"/>
</dbReference>
<dbReference type="Proteomes" id="UP000199545">
    <property type="component" value="Unassembled WGS sequence"/>
</dbReference>
<organism evidence="3 4">
    <name type="scientific">Thermoflavimicrobium dichotomicum</name>
    <dbReference type="NCBI Taxonomy" id="46223"/>
    <lineage>
        <taxon>Bacteria</taxon>
        <taxon>Bacillati</taxon>
        <taxon>Bacillota</taxon>
        <taxon>Bacilli</taxon>
        <taxon>Bacillales</taxon>
        <taxon>Thermoactinomycetaceae</taxon>
        <taxon>Thermoflavimicrobium</taxon>
    </lineage>
</organism>
<dbReference type="RefSeq" id="WP_175482264.1">
    <property type="nucleotide sequence ID" value="NZ_FORR01000002.1"/>
</dbReference>
<gene>
    <name evidence="3" type="ORF">SAMN05421852_102228</name>
</gene>
<keyword evidence="4" id="KW-1185">Reference proteome</keyword>
<evidence type="ECO:0000313" key="3">
    <source>
        <dbReference type="EMBL" id="SFI85127.1"/>
    </source>
</evidence>
<keyword evidence="1" id="KW-0472">Membrane</keyword>
<dbReference type="PANTHER" id="PTHR34094">
    <property type="match status" value="1"/>
</dbReference>
<name>A0A1I3LKB3_9BACL</name>
<evidence type="ECO:0000313" key="4">
    <source>
        <dbReference type="Proteomes" id="UP000199545"/>
    </source>
</evidence>
<dbReference type="PANTHER" id="PTHR34094:SF1">
    <property type="entry name" value="PROTEIN FAM185A"/>
    <property type="match status" value="1"/>
</dbReference>
<feature type="transmembrane region" description="Helical" evidence="1">
    <location>
        <begin position="25"/>
        <end position="45"/>
    </location>
</feature>
<reference evidence="3 4" key="1">
    <citation type="submission" date="2016-10" db="EMBL/GenBank/DDBJ databases">
        <authorList>
            <person name="de Groot N.N."/>
        </authorList>
    </citation>
    <scope>NUCLEOTIDE SEQUENCE [LARGE SCALE GENOMIC DNA]</scope>
    <source>
        <strain evidence="3 4">DSM 44778</strain>
    </source>
</reference>